<dbReference type="GO" id="GO:0000976">
    <property type="term" value="F:transcription cis-regulatory region binding"/>
    <property type="evidence" value="ECO:0007669"/>
    <property type="project" value="TreeGrafter"/>
</dbReference>
<dbReference type="InterPro" id="IPR009057">
    <property type="entry name" value="Homeodomain-like_sf"/>
</dbReference>
<accession>A0A1H1JUC8</accession>
<dbReference type="Proteomes" id="UP000199365">
    <property type="component" value="Unassembled WGS sequence"/>
</dbReference>
<name>A0A1H1JUC8_9BURK</name>
<organism evidence="4 5">
    <name type="scientific">Paraburkholderia tuberum</name>
    <dbReference type="NCBI Taxonomy" id="157910"/>
    <lineage>
        <taxon>Bacteria</taxon>
        <taxon>Pseudomonadati</taxon>
        <taxon>Pseudomonadota</taxon>
        <taxon>Betaproteobacteria</taxon>
        <taxon>Burkholderiales</taxon>
        <taxon>Burkholderiaceae</taxon>
        <taxon>Paraburkholderia</taxon>
    </lineage>
</organism>
<dbReference type="PROSITE" id="PS50977">
    <property type="entry name" value="HTH_TETR_2"/>
    <property type="match status" value="1"/>
</dbReference>
<dbReference type="PRINTS" id="PR00455">
    <property type="entry name" value="HTHTETR"/>
</dbReference>
<proteinExistence type="predicted"/>
<feature type="domain" description="HTH tetR-type" evidence="3">
    <location>
        <begin position="22"/>
        <end position="82"/>
    </location>
</feature>
<dbReference type="InterPro" id="IPR050109">
    <property type="entry name" value="HTH-type_TetR-like_transc_reg"/>
</dbReference>
<reference evidence="5" key="1">
    <citation type="submission" date="2016-10" db="EMBL/GenBank/DDBJ databases">
        <authorList>
            <person name="Varghese N."/>
            <person name="Submissions S."/>
        </authorList>
    </citation>
    <scope>NUCLEOTIDE SEQUENCE [LARGE SCALE GENOMIC DNA]</scope>
    <source>
        <strain evidence="5">DUS833</strain>
    </source>
</reference>
<dbReference type="PANTHER" id="PTHR30055">
    <property type="entry name" value="HTH-TYPE TRANSCRIPTIONAL REGULATOR RUTR"/>
    <property type="match status" value="1"/>
</dbReference>
<evidence type="ECO:0000259" key="3">
    <source>
        <dbReference type="PROSITE" id="PS50977"/>
    </source>
</evidence>
<dbReference type="Pfam" id="PF14246">
    <property type="entry name" value="TetR_C_7"/>
    <property type="match status" value="1"/>
</dbReference>
<dbReference type="PANTHER" id="PTHR30055:SF146">
    <property type="entry name" value="HTH-TYPE TRANSCRIPTIONAL DUAL REGULATOR CECR"/>
    <property type="match status" value="1"/>
</dbReference>
<evidence type="ECO:0000313" key="5">
    <source>
        <dbReference type="Proteomes" id="UP000199365"/>
    </source>
</evidence>
<evidence type="ECO:0000313" key="4">
    <source>
        <dbReference type="EMBL" id="SDR53623.1"/>
    </source>
</evidence>
<evidence type="ECO:0000256" key="2">
    <source>
        <dbReference type="PROSITE-ProRule" id="PRU00335"/>
    </source>
</evidence>
<dbReference type="Gene3D" id="1.10.357.10">
    <property type="entry name" value="Tetracycline Repressor, domain 2"/>
    <property type="match status" value="1"/>
</dbReference>
<keyword evidence="1 2" id="KW-0238">DNA-binding</keyword>
<gene>
    <name evidence="4" type="ORF">SAMN05445850_5727</name>
</gene>
<keyword evidence="5" id="KW-1185">Reference proteome</keyword>
<dbReference type="Gene3D" id="1.10.10.60">
    <property type="entry name" value="Homeodomain-like"/>
    <property type="match status" value="1"/>
</dbReference>
<dbReference type="GO" id="GO:0003700">
    <property type="term" value="F:DNA-binding transcription factor activity"/>
    <property type="evidence" value="ECO:0007669"/>
    <property type="project" value="TreeGrafter"/>
</dbReference>
<dbReference type="AlphaFoldDB" id="A0A1H1JUC8"/>
<dbReference type="InterPro" id="IPR001647">
    <property type="entry name" value="HTH_TetR"/>
</dbReference>
<dbReference type="InterPro" id="IPR039536">
    <property type="entry name" value="TetR_C_Proteobacteria"/>
</dbReference>
<evidence type="ECO:0000256" key="1">
    <source>
        <dbReference type="ARBA" id="ARBA00023125"/>
    </source>
</evidence>
<dbReference type="RefSeq" id="WP_244144834.1">
    <property type="nucleotide sequence ID" value="NZ_FNKX01000002.1"/>
</dbReference>
<dbReference type="STRING" id="157910.SAMN05445850_5727"/>
<sequence length="219" mass="24462">MTRETQTQPIRSGGRPTLRESEIRLQRLLDVAQRHFLAAGYRETSLEGIAREAGIAKKTLYDRFGSKAGLFSAIVETLRRSWITQLGDIVLDARRPENVLEKVALHLLDVCTRPDMIALHRLLLTEAYRFPELISGYYNKAGGLRGMEPLSDYLRSAVADGALQLDDVALATEQFLHLVLGGVRARLLLGATRRRPGASERNRIAREAVRIFLAGCKVL</sequence>
<protein>
    <submittedName>
        <fullName evidence="4">Transcriptional regulator, TetR family</fullName>
    </submittedName>
</protein>
<dbReference type="SUPFAM" id="SSF46689">
    <property type="entry name" value="Homeodomain-like"/>
    <property type="match status" value="1"/>
</dbReference>
<feature type="DNA-binding region" description="H-T-H motif" evidence="2">
    <location>
        <begin position="45"/>
        <end position="64"/>
    </location>
</feature>
<dbReference type="EMBL" id="FNKX01000002">
    <property type="protein sequence ID" value="SDR53623.1"/>
    <property type="molecule type" value="Genomic_DNA"/>
</dbReference>
<dbReference type="Pfam" id="PF00440">
    <property type="entry name" value="TetR_N"/>
    <property type="match status" value="1"/>
</dbReference>